<gene>
    <name evidence="2" type="ORF">Fmac_011837</name>
</gene>
<organism evidence="2 3">
    <name type="scientific">Flemingia macrophylla</name>
    <dbReference type="NCBI Taxonomy" id="520843"/>
    <lineage>
        <taxon>Eukaryota</taxon>
        <taxon>Viridiplantae</taxon>
        <taxon>Streptophyta</taxon>
        <taxon>Embryophyta</taxon>
        <taxon>Tracheophyta</taxon>
        <taxon>Spermatophyta</taxon>
        <taxon>Magnoliopsida</taxon>
        <taxon>eudicotyledons</taxon>
        <taxon>Gunneridae</taxon>
        <taxon>Pentapetalae</taxon>
        <taxon>rosids</taxon>
        <taxon>fabids</taxon>
        <taxon>Fabales</taxon>
        <taxon>Fabaceae</taxon>
        <taxon>Papilionoideae</taxon>
        <taxon>50 kb inversion clade</taxon>
        <taxon>NPAAA clade</taxon>
        <taxon>indigoferoid/millettioid clade</taxon>
        <taxon>Phaseoleae</taxon>
        <taxon>Flemingia</taxon>
    </lineage>
</organism>
<evidence type="ECO:0000256" key="1">
    <source>
        <dbReference type="SAM" id="MobiDB-lite"/>
    </source>
</evidence>
<comment type="caution">
    <text evidence="2">The sequence shown here is derived from an EMBL/GenBank/DDBJ whole genome shotgun (WGS) entry which is preliminary data.</text>
</comment>
<proteinExistence type="predicted"/>
<sequence>MTGRRADGQLSRGRVAEGQRSATSSIDYVLGVKLQLLEVAGKLKAINNKVKKKFMFCME</sequence>
<dbReference type="EMBL" id="JBGMDY010000004">
    <property type="protein sequence ID" value="KAL2337391.1"/>
    <property type="molecule type" value="Genomic_DNA"/>
</dbReference>
<dbReference type="Proteomes" id="UP001603857">
    <property type="component" value="Unassembled WGS sequence"/>
</dbReference>
<dbReference type="AlphaFoldDB" id="A0ABD1MNK5"/>
<feature type="region of interest" description="Disordered" evidence="1">
    <location>
        <begin position="1"/>
        <end position="22"/>
    </location>
</feature>
<reference evidence="2 3" key="1">
    <citation type="submission" date="2024-08" db="EMBL/GenBank/DDBJ databases">
        <title>Insights into the chromosomal genome structure of Flemingia macrophylla.</title>
        <authorList>
            <person name="Ding Y."/>
            <person name="Zhao Y."/>
            <person name="Bi W."/>
            <person name="Wu M."/>
            <person name="Zhao G."/>
            <person name="Gong Y."/>
            <person name="Li W."/>
            <person name="Zhang P."/>
        </authorList>
    </citation>
    <scope>NUCLEOTIDE SEQUENCE [LARGE SCALE GENOMIC DNA]</scope>
    <source>
        <strain evidence="2">DYQJB</strain>
        <tissue evidence="2">Leaf</tissue>
    </source>
</reference>
<name>A0ABD1MNK5_9FABA</name>
<keyword evidence="3" id="KW-1185">Reference proteome</keyword>
<accession>A0ABD1MNK5</accession>
<evidence type="ECO:0000313" key="3">
    <source>
        <dbReference type="Proteomes" id="UP001603857"/>
    </source>
</evidence>
<protein>
    <submittedName>
        <fullName evidence="2">Uncharacterized protein</fullName>
    </submittedName>
</protein>
<evidence type="ECO:0000313" key="2">
    <source>
        <dbReference type="EMBL" id="KAL2337391.1"/>
    </source>
</evidence>